<evidence type="ECO:0000256" key="3">
    <source>
        <dbReference type="ARBA" id="ARBA00022729"/>
    </source>
</evidence>
<name>A0A822XUM7_NELNU</name>
<accession>A0A822XUM7</accession>
<organism evidence="8 9">
    <name type="scientific">Nelumbo nucifera</name>
    <name type="common">Sacred lotus</name>
    <dbReference type="NCBI Taxonomy" id="4432"/>
    <lineage>
        <taxon>Eukaryota</taxon>
        <taxon>Viridiplantae</taxon>
        <taxon>Streptophyta</taxon>
        <taxon>Embryophyta</taxon>
        <taxon>Tracheophyta</taxon>
        <taxon>Spermatophyta</taxon>
        <taxon>Magnoliopsida</taxon>
        <taxon>Proteales</taxon>
        <taxon>Nelumbonaceae</taxon>
        <taxon>Nelumbo</taxon>
    </lineage>
</organism>
<gene>
    <name evidence="8" type="ORF">HUJ06_025533</name>
</gene>
<dbReference type="PROSITE" id="PS51473">
    <property type="entry name" value="GNK2"/>
    <property type="match status" value="2"/>
</dbReference>
<feature type="signal peptide" evidence="6">
    <location>
        <begin position="1"/>
        <end position="20"/>
    </location>
</feature>
<keyword evidence="4" id="KW-0677">Repeat</keyword>
<dbReference type="PANTHER" id="PTHR32411">
    <property type="entry name" value="CYSTEINE-RICH REPEAT SECRETORY PROTEIN 38-RELATED"/>
    <property type="match status" value="1"/>
</dbReference>
<dbReference type="PANTHER" id="PTHR32411:SF55">
    <property type="entry name" value="CYSTEINE-RICH REPEAT SECRETORY PROTEIN 55"/>
    <property type="match status" value="1"/>
</dbReference>
<evidence type="ECO:0000313" key="9">
    <source>
        <dbReference type="Proteomes" id="UP000607653"/>
    </source>
</evidence>
<evidence type="ECO:0000259" key="7">
    <source>
        <dbReference type="PROSITE" id="PS51473"/>
    </source>
</evidence>
<dbReference type="EMBL" id="DUZY01000001">
    <property type="protein sequence ID" value="DAD24070.1"/>
    <property type="molecule type" value="Genomic_DNA"/>
</dbReference>
<dbReference type="Gene3D" id="3.30.430.20">
    <property type="entry name" value="Gnk2 domain, C-X8-C-X2-C motif"/>
    <property type="match status" value="2"/>
</dbReference>
<comment type="subcellular location">
    <subcellularLocation>
        <location evidence="1">Secreted</location>
    </subcellularLocation>
</comment>
<evidence type="ECO:0000256" key="1">
    <source>
        <dbReference type="ARBA" id="ARBA00004613"/>
    </source>
</evidence>
<dbReference type="InterPro" id="IPR050581">
    <property type="entry name" value="CRR_secretory_protein"/>
</dbReference>
<proteinExistence type="inferred from homology"/>
<evidence type="ECO:0000256" key="6">
    <source>
        <dbReference type="SAM" id="SignalP"/>
    </source>
</evidence>
<comment type="similarity">
    <text evidence="5">Belongs to the cysteine-rich repeat secretory protein family.</text>
</comment>
<sequence>MALFNYFLLLFLLFFYNCKADFLGEYCGKNTFISPDSLKSANINHLLINLVANLPSNGFSSTSYGVGINPTYVLAQCRWDATKQHCSSCIQDAAMQIRQRCPNQGEAWTWFDYCFLRFGIQSFTGKADVSFGIIYWNVQNITNPANFYLKLGALMDRVRKQALESSSVGLFGNKGVISLTSSETLYALVQCTRDLSKLQCGKCLDIAISQFSVFCLNRKGCRVLYGSCFAQYELYPFFFPLSNSTYSASSAKYLRAAIYP</sequence>
<comment type="caution">
    <text evidence="8">The sequence shown here is derived from an EMBL/GenBank/DDBJ whole genome shotgun (WGS) entry which is preliminary data.</text>
</comment>
<feature type="domain" description="Gnk2-homologous" evidence="7">
    <location>
        <begin position="21"/>
        <end position="123"/>
    </location>
</feature>
<dbReference type="GO" id="GO:0005576">
    <property type="term" value="C:extracellular region"/>
    <property type="evidence" value="ECO:0007669"/>
    <property type="project" value="UniProtKB-SubCell"/>
</dbReference>
<feature type="domain" description="Gnk2-homologous" evidence="7">
    <location>
        <begin position="129"/>
        <end position="237"/>
    </location>
</feature>
<dbReference type="Proteomes" id="UP000607653">
    <property type="component" value="Unassembled WGS sequence"/>
</dbReference>
<keyword evidence="3 6" id="KW-0732">Signal</keyword>
<protein>
    <recommendedName>
        <fullName evidence="7">Gnk2-homologous domain-containing protein</fullName>
    </recommendedName>
</protein>
<dbReference type="InterPro" id="IPR002902">
    <property type="entry name" value="GNK2"/>
</dbReference>
<evidence type="ECO:0000256" key="2">
    <source>
        <dbReference type="ARBA" id="ARBA00022525"/>
    </source>
</evidence>
<dbReference type="AlphaFoldDB" id="A0A822XUM7"/>
<dbReference type="InterPro" id="IPR038408">
    <property type="entry name" value="GNK2_sf"/>
</dbReference>
<evidence type="ECO:0000313" key="8">
    <source>
        <dbReference type="EMBL" id="DAD24070.1"/>
    </source>
</evidence>
<evidence type="ECO:0000256" key="4">
    <source>
        <dbReference type="ARBA" id="ARBA00022737"/>
    </source>
</evidence>
<evidence type="ECO:0000256" key="5">
    <source>
        <dbReference type="ARBA" id="ARBA00038515"/>
    </source>
</evidence>
<dbReference type="Pfam" id="PF01657">
    <property type="entry name" value="Stress-antifung"/>
    <property type="match status" value="2"/>
</dbReference>
<keyword evidence="9" id="KW-1185">Reference proteome</keyword>
<feature type="chain" id="PRO_5032872642" description="Gnk2-homologous domain-containing protein" evidence="6">
    <location>
        <begin position="21"/>
        <end position="260"/>
    </location>
</feature>
<dbReference type="CDD" id="cd23509">
    <property type="entry name" value="Gnk2-like"/>
    <property type="match status" value="2"/>
</dbReference>
<reference evidence="8 9" key="1">
    <citation type="journal article" date="2020" name="Mol. Biol. Evol.">
        <title>Distinct Expression and Methylation Patterns for Genes with Different Fates following a Single Whole-Genome Duplication in Flowering Plants.</title>
        <authorList>
            <person name="Shi T."/>
            <person name="Rahmani R.S."/>
            <person name="Gugger P.F."/>
            <person name="Wang M."/>
            <person name="Li H."/>
            <person name="Zhang Y."/>
            <person name="Li Z."/>
            <person name="Wang Q."/>
            <person name="Van de Peer Y."/>
            <person name="Marchal K."/>
            <person name="Chen J."/>
        </authorList>
    </citation>
    <scope>NUCLEOTIDE SEQUENCE [LARGE SCALE GENOMIC DNA]</scope>
    <source>
        <tissue evidence="8">Leaf</tissue>
    </source>
</reference>
<keyword evidence="2" id="KW-0964">Secreted</keyword>